<comment type="caution">
    <text evidence="2">The sequence shown here is derived from an EMBL/GenBank/DDBJ whole genome shotgun (WGS) entry which is preliminary data.</text>
</comment>
<feature type="region of interest" description="Disordered" evidence="1">
    <location>
        <begin position="757"/>
        <end position="787"/>
    </location>
</feature>
<feature type="region of interest" description="Disordered" evidence="1">
    <location>
        <begin position="514"/>
        <end position="590"/>
    </location>
</feature>
<proteinExistence type="predicted"/>
<evidence type="ECO:0000313" key="2">
    <source>
        <dbReference type="EMBL" id="KAF7359857.1"/>
    </source>
</evidence>
<dbReference type="EMBL" id="JACAZI010000005">
    <property type="protein sequence ID" value="KAF7359857.1"/>
    <property type="molecule type" value="Genomic_DNA"/>
</dbReference>
<dbReference type="Proteomes" id="UP000620124">
    <property type="component" value="Unassembled WGS sequence"/>
</dbReference>
<dbReference type="AlphaFoldDB" id="A0A8H6YJR5"/>
<sequence length="787" mass="89102">MSNTSIFHSAKIYGTLWKGIHAIAFAFKEVLDGWADETKELAMDSTWRTNAAQYELYAFVAEANGQAMSFAFLFTVSTGDSAEGAKTRMLGDVAKFMNKRCPKIMFTLSDKEPSEITACRTEIPKAKRQLWENKPPAPYDPRKAHKIFDFIDPTWAPGVTAVYADADEEREGVDEDEAQSEEPATQMPKPSQTCKPPVFVLKNGDVRIPVWPNPPKVTKGALPEFCPRELRSEIIEMYRTHMHQHPKIPQNNPDEPYVSAENIHRRAVKQMYDFCYSNGLSQVWAYLWNRWYTPKQWSLWARASCDAIPRLKTTMIVESLWRHVKHRDLAQFNRPRLDLVVNIVFKSLLPRVKRTLEYVRGLRRIGRPQALAGWQADAKAEWLEKSRTDEHRLVAKELKVLKSASNTKGRAERLQQLAEEASREAGTYATDTENWVCPCEYFFKSRFLMCKHLIREANTLLDNKPLTDLRFFLNLRRNHFPPYYSIPGIHALEQPEGEEDSQPKEVLVLGVRGAMAPTREERPEIPSAREPTPTDGYQDRPASASNGETAPREGRGAVGTNETLEDSPDEDGDNVEELSDGGGGDSRLRPPRFPNLPVFLRKLCQLLSLLRLQLFHASDLIIAKNKNEALTIFHDSSPAYIREQLTELAPRQALRTLERLHHVCLQVHLQLLLRHGVPPPVRLHGEAEARNGVVDALAVLDLGALAYAPASFADRGEDNEDVVPAGADGVNPVAQPSTRDTITIILLRARRADREPVVARDEERWGGDRRREEQAGVEVYAPNLNPN</sequence>
<keyword evidence="3" id="KW-1185">Reference proteome</keyword>
<feature type="compositionally biased region" description="Acidic residues" evidence="1">
    <location>
        <begin position="563"/>
        <end position="579"/>
    </location>
</feature>
<gene>
    <name evidence="2" type="ORF">MVEN_00711100</name>
</gene>
<feature type="region of interest" description="Disordered" evidence="1">
    <location>
        <begin position="168"/>
        <end position="194"/>
    </location>
</feature>
<reference evidence="2" key="1">
    <citation type="submission" date="2020-05" db="EMBL/GenBank/DDBJ databases">
        <title>Mycena genomes resolve the evolution of fungal bioluminescence.</title>
        <authorList>
            <person name="Tsai I.J."/>
        </authorList>
    </citation>
    <scope>NUCLEOTIDE SEQUENCE</scope>
    <source>
        <strain evidence="2">CCC161011</strain>
    </source>
</reference>
<dbReference type="OrthoDB" id="3262412at2759"/>
<protein>
    <submittedName>
        <fullName evidence="2">SWIM-type domain-containing protein</fullName>
    </submittedName>
</protein>
<organism evidence="2 3">
    <name type="scientific">Mycena venus</name>
    <dbReference type="NCBI Taxonomy" id="2733690"/>
    <lineage>
        <taxon>Eukaryota</taxon>
        <taxon>Fungi</taxon>
        <taxon>Dikarya</taxon>
        <taxon>Basidiomycota</taxon>
        <taxon>Agaricomycotina</taxon>
        <taxon>Agaricomycetes</taxon>
        <taxon>Agaricomycetidae</taxon>
        <taxon>Agaricales</taxon>
        <taxon>Marasmiineae</taxon>
        <taxon>Mycenaceae</taxon>
        <taxon>Mycena</taxon>
    </lineage>
</organism>
<feature type="compositionally biased region" description="Acidic residues" evidence="1">
    <location>
        <begin position="168"/>
        <end position="180"/>
    </location>
</feature>
<name>A0A8H6YJR5_9AGAR</name>
<accession>A0A8H6YJR5</accession>
<feature type="compositionally biased region" description="Basic and acidic residues" evidence="1">
    <location>
        <begin position="757"/>
        <end position="774"/>
    </location>
</feature>
<evidence type="ECO:0000256" key="1">
    <source>
        <dbReference type="SAM" id="MobiDB-lite"/>
    </source>
</evidence>
<evidence type="ECO:0000313" key="3">
    <source>
        <dbReference type="Proteomes" id="UP000620124"/>
    </source>
</evidence>